<gene>
    <name evidence="2" type="ORF">ACFQ2K_02880</name>
</gene>
<keyword evidence="1" id="KW-0472">Membrane</keyword>
<dbReference type="EMBL" id="JBHTGL010000005">
    <property type="protein sequence ID" value="MFD0621897.1"/>
    <property type="molecule type" value="Genomic_DNA"/>
</dbReference>
<evidence type="ECO:0000313" key="3">
    <source>
        <dbReference type="Proteomes" id="UP001596915"/>
    </source>
</evidence>
<name>A0ABW2WNV0_9ACTN</name>
<reference evidence="3" key="1">
    <citation type="journal article" date="2019" name="Int. J. Syst. Evol. Microbiol.">
        <title>The Global Catalogue of Microorganisms (GCM) 10K type strain sequencing project: providing services to taxonomists for standard genome sequencing and annotation.</title>
        <authorList>
            <consortium name="The Broad Institute Genomics Platform"/>
            <consortium name="The Broad Institute Genome Sequencing Center for Infectious Disease"/>
            <person name="Wu L."/>
            <person name="Ma J."/>
        </authorList>
    </citation>
    <scope>NUCLEOTIDE SEQUENCE [LARGE SCALE GENOMIC DNA]</scope>
    <source>
        <strain evidence="3">JCM 12607</strain>
    </source>
</reference>
<keyword evidence="1" id="KW-0812">Transmembrane</keyword>
<evidence type="ECO:0000256" key="1">
    <source>
        <dbReference type="SAM" id="Phobius"/>
    </source>
</evidence>
<keyword evidence="1" id="KW-1133">Transmembrane helix</keyword>
<organism evidence="2 3">
    <name type="scientific">Streptomyces sanglieri</name>
    <dbReference type="NCBI Taxonomy" id="193460"/>
    <lineage>
        <taxon>Bacteria</taxon>
        <taxon>Bacillati</taxon>
        <taxon>Actinomycetota</taxon>
        <taxon>Actinomycetes</taxon>
        <taxon>Kitasatosporales</taxon>
        <taxon>Streptomycetaceae</taxon>
        <taxon>Streptomyces</taxon>
    </lineage>
</organism>
<protein>
    <submittedName>
        <fullName evidence="2">Uncharacterized protein</fullName>
    </submittedName>
</protein>
<evidence type="ECO:0000313" key="2">
    <source>
        <dbReference type="EMBL" id="MFD0621897.1"/>
    </source>
</evidence>
<comment type="caution">
    <text evidence="2">The sequence shown here is derived from an EMBL/GenBank/DDBJ whole genome shotgun (WGS) entry which is preliminary data.</text>
</comment>
<sequence>MLEKIYAISRSSDDDLLHVFWRRKKGLHCGATSSWRATKAKKPTCPKCAEALAQALWKLRWGHLLEWLILKPLLWLSIALSVLVITDLTFARGMITSTLTSWLYP</sequence>
<proteinExistence type="predicted"/>
<dbReference type="Proteomes" id="UP001596915">
    <property type="component" value="Unassembled WGS sequence"/>
</dbReference>
<keyword evidence="3" id="KW-1185">Reference proteome</keyword>
<accession>A0ABW2WNV0</accession>
<feature type="transmembrane region" description="Helical" evidence="1">
    <location>
        <begin position="73"/>
        <end position="95"/>
    </location>
</feature>